<dbReference type="Gene3D" id="3.20.20.450">
    <property type="entry name" value="EAL domain"/>
    <property type="match status" value="1"/>
</dbReference>
<dbReference type="EMBL" id="QEYI01000002">
    <property type="protein sequence ID" value="PWE22371.1"/>
    <property type="molecule type" value="Genomic_DNA"/>
</dbReference>
<dbReference type="CDD" id="cd17536">
    <property type="entry name" value="REC_YesN-like"/>
    <property type="match status" value="1"/>
</dbReference>
<reference evidence="5 6" key="1">
    <citation type="submission" date="2018-05" db="EMBL/GenBank/DDBJ databases">
        <title>Antimicrobial susceptibility testing and genomic analysis of Arcobacter skirrowii strains and one Arcobacter butzleri isolated from German poultry farms.</title>
        <authorList>
            <person name="Haenel I."/>
            <person name="Hotzel H."/>
            <person name="Tomaso H."/>
            <person name="Busch A."/>
        </authorList>
    </citation>
    <scope>NUCLEOTIDE SEQUENCE [LARGE SCALE GENOMIC DNA]</scope>
    <source>
        <strain evidence="6">v</strain>
    </source>
</reference>
<dbReference type="Gene3D" id="3.40.50.2300">
    <property type="match status" value="1"/>
</dbReference>
<dbReference type="InterPro" id="IPR011006">
    <property type="entry name" value="CheY-like_superfamily"/>
</dbReference>
<dbReference type="RefSeq" id="WP_109158256.1">
    <property type="nucleotide sequence ID" value="NZ_JAUQUD010000008.1"/>
</dbReference>
<dbReference type="PROSITE" id="PS50883">
    <property type="entry name" value="EAL"/>
    <property type="match status" value="1"/>
</dbReference>
<dbReference type="PROSITE" id="PS50887">
    <property type="entry name" value="GGDEF"/>
    <property type="match status" value="1"/>
</dbReference>
<dbReference type="PANTHER" id="PTHR33121">
    <property type="entry name" value="CYCLIC DI-GMP PHOSPHODIESTERASE PDEF"/>
    <property type="match status" value="1"/>
</dbReference>
<evidence type="ECO:0000259" key="3">
    <source>
        <dbReference type="PROSITE" id="PS50883"/>
    </source>
</evidence>
<dbReference type="NCBIfam" id="TIGR00254">
    <property type="entry name" value="GGDEF"/>
    <property type="match status" value="1"/>
</dbReference>
<dbReference type="InterPro" id="IPR001633">
    <property type="entry name" value="EAL_dom"/>
</dbReference>
<feature type="domain" description="GGDEF" evidence="4">
    <location>
        <begin position="158"/>
        <end position="297"/>
    </location>
</feature>
<evidence type="ECO:0000259" key="4">
    <source>
        <dbReference type="PROSITE" id="PS50887"/>
    </source>
</evidence>
<dbReference type="Pfam" id="PF00563">
    <property type="entry name" value="EAL"/>
    <property type="match status" value="1"/>
</dbReference>
<dbReference type="InterPro" id="IPR000160">
    <property type="entry name" value="GGDEF_dom"/>
</dbReference>
<dbReference type="SUPFAM" id="SSF52172">
    <property type="entry name" value="CheY-like"/>
    <property type="match status" value="1"/>
</dbReference>
<dbReference type="SMART" id="SM00267">
    <property type="entry name" value="GGDEF"/>
    <property type="match status" value="1"/>
</dbReference>
<comment type="caution">
    <text evidence="5">The sequence shown here is derived from an EMBL/GenBank/DDBJ whole genome shotgun (WGS) entry which is preliminary data.</text>
</comment>
<dbReference type="AlphaFoldDB" id="A0A2U2C244"/>
<dbReference type="GO" id="GO:0000160">
    <property type="term" value="P:phosphorelay signal transduction system"/>
    <property type="evidence" value="ECO:0007669"/>
    <property type="project" value="InterPro"/>
</dbReference>
<dbReference type="GO" id="GO:0071111">
    <property type="term" value="F:cyclic-guanylate-specific phosphodiesterase activity"/>
    <property type="evidence" value="ECO:0007669"/>
    <property type="project" value="InterPro"/>
</dbReference>
<dbReference type="SMART" id="SM00052">
    <property type="entry name" value="EAL"/>
    <property type="match status" value="1"/>
</dbReference>
<dbReference type="CDD" id="cd01948">
    <property type="entry name" value="EAL"/>
    <property type="match status" value="1"/>
</dbReference>
<dbReference type="Pfam" id="PF00072">
    <property type="entry name" value="Response_reg"/>
    <property type="match status" value="1"/>
</dbReference>
<dbReference type="Gene3D" id="3.30.70.270">
    <property type="match status" value="1"/>
</dbReference>
<evidence type="ECO:0000313" key="6">
    <source>
        <dbReference type="Proteomes" id="UP000245014"/>
    </source>
</evidence>
<evidence type="ECO:0000256" key="1">
    <source>
        <dbReference type="PROSITE-ProRule" id="PRU00169"/>
    </source>
</evidence>
<dbReference type="SMART" id="SM00448">
    <property type="entry name" value="REC"/>
    <property type="match status" value="1"/>
</dbReference>
<dbReference type="PROSITE" id="PS50110">
    <property type="entry name" value="RESPONSE_REGULATORY"/>
    <property type="match status" value="1"/>
</dbReference>
<dbReference type="InterPro" id="IPR043128">
    <property type="entry name" value="Rev_trsase/Diguanyl_cyclase"/>
</dbReference>
<dbReference type="Pfam" id="PF00990">
    <property type="entry name" value="GGDEF"/>
    <property type="match status" value="1"/>
</dbReference>
<feature type="domain" description="EAL" evidence="3">
    <location>
        <begin position="298"/>
        <end position="539"/>
    </location>
</feature>
<evidence type="ECO:0000313" key="5">
    <source>
        <dbReference type="EMBL" id="PWE22371.1"/>
    </source>
</evidence>
<dbReference type="CDD" id="cd01949">
    <property type="entry name" value="GGDEF"/>
    <property type="match status" value="1"/>
</dbReference>
<sequence>MNKEIDRLKNVNVLYAEDEKELRDITSEFLKSFTKTQYVASNGEEGFNLFLEHQDSIDLIITDINMPILSGMDMIKKIKEINPKIPIIIATAFSNKEYLLEAINIGVDKYVLKPIDISKLLQAMLQSLNYHELKDLYTDNLTKLANKNRLQKDLKYSNNDLLALLDIDEFLATNDLFGEKIGDKILIEFASKMRNYFSSKDFSLYRIESDKFAVSPKNSIDIDTFFVICRDFLDTIESDAFLIDDNEIDVNVTIGIAKGDGEQAYKYTKRIINYARKKFQKIMIYEDSYNIHKSFEQNIMWIKLLKQGFKENLLKAFFQPIVDTKTKEVLKYEALIRYISLDGKVHGPYEFLEVAKKTRLYQNIVKVILDDSLKLIKEKKKKVSINISYVDLIDDKTKKYIYDFLEKNREFVNNLEFELLESEEIIDFNIIKDFITNVSKYSCKVGIDDFGAGYSNFHILSKLDISFVKIDGSLIKDIHNSKELEIIVRTIASIAKDFHIKTIAEFVATENIYEKVKALNIDYSQGYYFDKPLTFEEIV</sequence>
<dbReference type="InterPro" id="IPR029787">
    <property type="entry name" value="Nucleotide_cyclase"/>
</dbReference>
<dbReference type="InterPro" id="IPR050706">
    <property type="entry name" value="Cyclic-di-GMP_PDE-like"/>
</dbReference>
<name>A0A2U2C244_9BACT</name>
<protein>
    <submittedName>
        <fullName evidence="5">Diguanylate cyclase</fullName>
    </submittedName>
</protein>
<dbReference type="SUPFAM" id="SSF141868">
    <property type="entry name" value="EAL domain-like"/>
    <property type="match status" value="1"/>
</dbReference>
<gene>
    <name evidence="5" type="ORF">DF188_04495</name>
</gene>
<dbReference type="InterPro" id="IPR035919">
    <property type="entry name" value="EAL_sf"/>
</dbReference>
<dbReference type="PANTHER" id="PTHR33121:SF71">
    <property type="entry name" value="OXYGEN SENSOR PROTEIN DOSP"/>
    <property type="match status" value="1"/>
</dbReference>
<organism evidence="5 6">
    <name type="scientific">Aliarcobacter skirrowii</name>
    <dbReference type="NCBI Taxonomy" id="28200"/>
    <lineage>
        <taxon>Bacteria</taxon>
        <taxon>Pseudomonadati</taxon>
        <taxon>Campylobacterota</taxon>
        <taxon>Epsilonproteobacteria</taxon>
        <taxon>Campylobacterales</taxon>
        <taxon>Arcobacteraceae</taxon>
        <taxon>Aliarcobacter</taxon>
    </lineage>
</organism>
<dbReference type="SUPFAM" id="SSF55073">
    <property type="entry name" value="Nucleotide cyclase"/>
    <property type="match status" value="1"/>
</dbReference>
<proteinExistence type="predicted"/>
<keyword evidence="1" id="KW-0597">Phosphoprotein</keyword>
<evidence type="ECO:0000259" key="2">
    <source>
        <dbReference type="PROSITE" id="PS50110"/>
    </source>
</evidence>
<dbReference type="InterPro" id="IPR001789">
    <property type="entry name" value="Sig_transdc_resp-reg_receiver"/>
</dbReference>
<dbReference type="STRING" id="28200.GCA_001572935_00941"/>
<dbReference type="Proteomes" id="UP000245014">
    <property type="component" value="Unassembled WGS sequence"/>
</dbReference>
<feature type="domain" description="Response regulatory" evidence="2">
    <location>
        <begin position="12"/>
        <end position="128"/>
    </location>
</feature>
<accession>A0A2U2C244</accession>
<feature type="modified residue" description="4-aspartylphosphate" evidence="1">
    <location>
        <position position="63"/>
    </location>
</feature>